<dbReference type="GO" id="GO:0046872">
    <property type="term" value="F:metal ion binding"/>
    <property type="evidence" value="ECO:0007669"/>
    <property type="project" value="UniProtKB-KW"/>
</dbReference>
<feature type="region of interest" description="Disordered" evidence="15">
    <location>
        <begin position="842"/>
        <end position="1002"/>
    </location>
</feature>
<evidence type="ECO:0000259" key="17">
    <source>
        <dbReference type="Pfam" id="PF03104"/>
    </source>
</evidence>
<dbReference type="FunFam" id="3.30.342.10:FF:000002">
    <property type="entry name" value="DNA polymerase zeta catalytic subunit isoform X1"/>
    <property type="match status" value="1"/>
</dbReference>
<dbReference type="Pfam" id="PF14260">
    <property type="entry name" value="zf-C4pol"/>
    <property type="match status" value="1"/>
</dbReference>
<dbReference type="HOGENOM" id="CLU_000203_3_1_1"/>
<dbReference type="PANTHER" id="PTHR45812:SF1">
    <property type="entry name" value="DNA POLYMERASE ZETA CATALYTIC SUBUNIT"/>
    <property type="match status" value="1"/>
</dbReference>
<dbReference type="Gene3D" id="1.10.132.60">
    <property type="entry name" value="DNA polymerase family B, C-terminal domain"/>
    <property type="match status" value="1"/>
</dbReference>
<dbReference type="OMA" id="CYSELRG"/>
<feature type="compositionally biased region" description="Basic residues" evidence="15">
    <location>
        <begin position="731"/>
        <end position="740"/>
    </location>
</feature>
<feature type="domain" description="DNA-directed DNA polymerase family B exonuclease" evidence="17">
    <location>
        <begin position="1444"/>
        <end position="1563"/>
    </location>
</feature>
<keyword evidence="12" id="KW-0411">Iron-sulfur</keyword>
<feature type="compositionally biased region" description="Polar residues" evidence="15">
    <location>
        <begin position="866"/>
        <end position="908"/>
    </location>
</feature>
<dbReference type="Gene3D" id="3.30.420.10">
    <property type="entry name" value="Ribonuclease H-like superfamily/Ribonuclease H"/>
    <property type="match status" value="1"/>
</dbReference>
<dbReference type="Pfam" id="PF00136">
    <property type="entry name" value="DNA_pol_B"/>
    <property type="match status" value="1"/>
</dbReference>
<dbReference type="InterPro" id="IPR023211">
    <property type="entry name" value="DNA_pol_palm_dom_sf"/>
</dbReference>
<dbReference type="InterPro" id="IPR006133">
    <property type="entry name" value="DNA-dir_DNA_pol_B_exonuc"/>
</dbReference>
<dbReference type="InterPro" id="IPR036397">
    <property type="entry name" value="RNaseH_sf"/>
</dbReference>
<feature type="compositionally biased region" description="Polar residues" evidence="15">
    <location>
        <begin position="917"/>
        <end position="1002"/>
    </location>
</feature>
<dbReference type="SMART" id="SM00486">
    <property type="entry name" value="POLBc"/>
    <property type="match status" value="1"/>
</dbReference>
<dbReference type="InterPro" id="IPR056435">
    <property type="entry name" value="DPOD/Z_N"/>
</dbReference>
<protein>
    <recommendedName>
        <fullName evidence="4">DNA polymerase zeta catalytic subunit</fullName>
        <ecNumber evidence="3">2.7.7.7</ecNumber>
    </recommendedName>
</protein>
<dbReference type="GO" id="GO:0000166">
    <property type="term" value="F:nucleotide binding"/>
    <property type="evidence" value="ECO:0007669"/>
    <property type="project" value="InterPro"/>
</dbReference>
<proteinExistence type="inferred from homology"/>
<evidence type="ECO:0000256" key="14">
    <source>
        <dbReference type="ARBA" id="ARBA00049244"/>
    </source>
</evidence>
<dbReference type="GO" id="GO:0000724">
    <property type="term" value="P:double-strand break repair via homologous recombination"/>
    <property type="evidence" value="ECO:0007669"/>
    <property type="project" value="TreeGrafter"/>
</dbReference>
<keyword evidence="5" id="KW-0808">Transferase</keyword>
<dbReference type="FunFam" id="1.10.287.690:FF:000002">
    <property type="entry name" value="DNA polymerase zeta"/>
    <property type="match status" value="1"/>
</dbReference>
<dbReference type="InterPro" id="IPR030559">
    <property type="entry name" value="PolZ_Rev3"/>
</dbReference>
<dbReference type="EMBL" id="CH916367">
    <property type="protein sequence ID" value="EDW01689.1"/>
    <property type="molecule type" value="Genomic_DNA"/>
</dbReference>
<comment type="cofactor">
    <cofactor evidence="1">
        <name>[4Fe-4S] cluster</name>
        <dbReference type="ChEBI" id="CHEBI:49883"/>
    </cofactor>
</comment>
<feature type="domain" description="DNA polymerase zeta catalytic subunit N-terminal" evidence="20">
    <location>
        <begin position="8"/>
        <end position="61"/>
    </location>
</feature>
<keyword evidence="9" id="KW-0862">Zinc</keyword>
<evidence type="ECO:0000256" key="4">
    <source>
        <dbReference type="ARBA" id="ARBA00021589"/>
    </source>
</evidence>
<comment type="similarity">
    <text evidence="2">Belongs to the DNA polymerase type-B family.</text>
</comment>
<evidence type="ECO:0000256" key="7">
    <source>
        <dbReference type="ARBA" id="ARBA00022723"/>
    </source>
</evidence>
<dbReference type="FunFam" id="3.30.420.10:FF:000024">
    <property type="entry name" value="DNA polymerase zeta catalytic subunit"/>
    <property type="match status" value="1"/>
</dbReference>
<evidence type="ECO:0000259" key="20">
    <source>
        <dbReference type="Pfam" id="PF24065"/>
    </source>
</evidence>
<evidence type="ECO:0000256" key="8">
    <source>
        <dbReference type="ARBA" id="ARBA00022763"/>
    </source>
</evidence>
<dbReference type="InterPro" id="IPR043502">
    <property type="entry name" value="DNA/RNA_pol_sf"/>
</dbReference>
<feature type="region of interest" description="Disordered" evidence="15">
    <location>
        <begin position="717"/>
        <end position="740"/>
    </location>
</feature>
<dbReference type="InterPro" id="IPR056447">
    <property type="entry name" value="REV3_N"/>
</dbReference>
<feature type="domain" description="DNA-directed DNA polymerase family B multifunctional" evidence="16">
    <location>
        <begin position="1627"/>
        <end position="2077"/>
    </location>
</feature>
<evidence type="ECO:0000256" key="15">
    <source>
        <dbReference type="SAM" id="MobiDB-lite"/>
    </source>
</evidence>
<feature type="compositionally biased region" description="Low complexity" evidence="15">
    <location>
        <begin position="1303"/>
        <end position="1314"/>
    </location>
</feature>
<dbReference type="GO" id="GO:0051536">
    <property type="term" value="F:iron-sulfur cluster binding"/>
    <property type="evidence" value="ECO:0007669"/>
    <property type="project" value="UniProtKB-KW"/>
</dbReference>
<name>B4J4Y3_DROGR</name>
<dbReference type="KEGG" id="dgr:6559760"/>
<evidence type="ECO:0000256" key="11">
    <source>
        <dbReference type="ARBA" id="ARBA00023004"/>
    </source>
</evidence>
<keyword evidence="7" id="KW-0479">Metal-binding</keyword>
<dbReference type="GO" id="GO:0016035">
    <property type="term" value="C:zeta DNA polymerase complex"/>
    <property type="evidence" value="ECO:0007669"/>
    <property type="project" value="InterPro"/>
</dbReference>
<feature type="region of interest" description="Disordered" evidence="15">
    <location>
        <begin position="661"/>
        <end position="689"/>
    </location>
</feature>
<evidence type="ECO:0000256" key="3">
    <source>
        <dbReference type="ARBA" id="ARBA00012417"/>
    </source>
</evidence>
<dbReference type="FunCoup" id="B4J4Y3">
    <property type="interactions" value="1638"/>
</dbReference>
<dbReference type="InParanoid" id="B4J4Y3"/>
<dbReference type="Gene3D" id="3.90.1600.10">
    <property type="entry name" value="Palm domain of DNA polymerase"/>
    <property type="match status" value="1"/>
</dbReference>
<feature type="compositionally biased region" description="Low complexity" evidence="15">
    <location>
        <begin position="717"/>
        <end position="727"/>
    </location>
</feature>
<feature type="compositionally biased region" description="Polar residues" evidence="15">
    <location>
        <begin position="661"/>
        <end position="675"/>
    </location>
</feature>
<dbReference type="SUPFAM" id="SSF53098">
    <property type="entry name" value="Ribonuclease H-like"/>
    <property type="match status" value="1"/>
</dbReference>
<feature type="region of interest" description="Disordered" evidence="15">
    <location>
        <begin position="478"/>
        <end position="500"/>
    </location>
</feature>
<evidence type="ECO:0000256" key="6">
    <source>
        <dbReference type="ARBA" id="ARBA00022695"/>
    </source>
</evidence>
<dbReference type="EC" id="2.7.7.7" evidence="3"/>
<feature type="region of interest" description="Disordered" evidence="15">
    <location>
        <begin position="526"/>
        <end position="592"/>
    </location>
</feature>
<dbReference type="Pfam" id="PF24065">
    <property type="entry name" value="REV3_N"/>
    <property type="match status" value="1"/>
</dbReference>
<dbReference type="PANTHER" id="PTHR45812">
    <property type="entry name" value="DNA POLYMERASE ZETA CATALYTIC SUBUNIT"/>
    <property type="match status" value="1"/>
</dbReference>
<dbReference type="SUPFAM" id="SSF56672">
    <property type="entry name" value="DNA/RNA polymerases"/>
    <property type="match status" value="1"/>
</dbReference>
<dbReference type="STRING" id="7222.B4J4Y3"/>
<feature type="domain" description="DNA polymerase delta/zeta catalytic subunit N-terminal" evidence="19">
    <location>
        <begin position="62"/>
        <end position="140"/>
    </location>
</feature>
<feature type="region of interest" description="Disordered" evidence="15">
    <location>
        <begin position="1271"/>
        <end position="1314"/>
    </location>
</feature>
<evidence type="ECO:0000256" key="2">
    <source>
        <dbReference type="ARBA" id="ARBA00005755"/>
    </source>
</evidence>
<organism evidence="22">
    <name type="scientific">Drosophila grimshawi</name>
    <name type="common">Hawaiian fruit fly</name>
    <name type="synonym">Idiomyia grimshawi</name>
    <dbReference type="NCBI Taxonomy" id="7222"/>
    <lineage>
        <taxon>Eukaryota</taxon>
        <taxon>Metazoa</taxon>
        <taxon>Ecdysozoa</taxon>
        <taxon>Arthropoda</taxon>
        <taxon>Hexapoda</taxon>
        <taxon>Insecta</taxon>
        <taxon>Pterygota</taxon>
        <taxon>Neoptera</taxon>
        <taxon>Endopterygota</taxon>
        <taxon>Diptera</taxon>
        <taxon>Brachycera</taxon>
        <taxon>Muscomorpha</taxon>
        <taxon>Ephydroidea</taxon>
        <taxon>Drosophilidae</taxon>
        <taxon>Drosophila</taxon>
        <taxon>Hawaiian Drosophila</taxon>
    </lineage>
</organism>
<evidence type="ECO:0000256" key="1">
    <source>
        <dbReference type="ARBA" id="ARBA00001966"/>
    </source>
</evidence>
<dbReference type="Gene3D" id="1.10.287.690">
    <property type="entry name" value="Helix hairpin bin"/>
    <property type="match status" value="1"/>
</dbReference>
<evidence type="ECO:0000256" key="9">
    <source>
        <dbReference type="ARBA" id="ARBA00022833"/>
    </source>
</evidence>
<dbReference type="Pfam" id="PF03104">
    <property type="entry name" value="DNA_pol_B_exo1"/>
    <property type="match status" value="1"/>
</dbReference>
<evidence type="ECO:0000256" key="12">
    <source>
        <dbReference type="ARBA" id="ARBA00023014"/>
    </source>
</evidence>
<feature type="compositionally biased region" description="Polar residues" evidence="15">
    <location>
        <begin position="526"/>
        <end position="540"/>
    </location>
</feature>
<feature type="domain" description="C4-type zinc-finger of DNA polymerase delta" evidence="18">
    <location>
        <begin position="2127"/>
        <end position="2192"/>
    </location>
</feature>
<dbReference type="GO" id="GO:0005634">
    <property type="term" value="C:nucleus"/>
    <property type="evidence" value="ECO:0007669"/>
    <property type="project" value="TreeGrafter"/>
</dbReference>
<keyword evidence="6" id="KW-0548">Nucleotidyltransferase</keyword>
<dbReference type="CDD" id="cd05778">
    <property type="entry name" value="DNA_polB_zeta_exo"/>
    <property type="match status" value="1"/>
</dbReference>
<dbReference type="GO" id="GO:0003677">
    <property type="term" value="F:DNA binding"/>
    <property type="evidence" value="ECO:0007669"/>
    <property type="project" value="InterPro"/>
</dbReference>
<keyword evidence="11" id="KW-0408">Iron</keyword>
<dbReference type="InterPro" id="IPR012337">
    <property type="entry name" value="RNaseH-like_sf"/>
</dbReference>
<dbReference type="InterPro" id="IPR025687">
    <property type="entry name" value="Znf-C4pol"/>
</dbReference>
<dbReference type="GO" id="GO:0019985">
    <property type="term" value="P:translesion synthesis"/>
    <property type="evidence" value="ECO:0007669"/>
    <property type="project" value="InterPro"/>
</dbReference>
<dbReference type="InterPro" id="IPR006172">
    <property type="entry name" value="DNA-dir_DNA_pol_B"/>
</dbReference>
<keyword evidence="22" id="KW-1185">Reference proteome</keyword>
<keyword evidence="10" id="KW-0239">DNA-directed DNA polymerase</keyword>
<evidence type="ECO:0000313" key="21">
    <source>
        <dbReference type="EMBL" id="EDW01689.1"/>
    </source>
</evidence>
<reference evidence="21 22" key="1">
    <citation type="journal article" date="2007" name="Nature">
        <title>Evolution of genes and genomes on the Drosophila phylogeny.</title>
        <authorList>
            <consortium name="Drosophila 12 Genomes Consortium"/>
            <person name="Clark A.G."/>
            <person name="Eisen M.B."/>
            <person name="Smith D.R."/>
            <person name="Bergman C.M."/>
            <person name="Oliver B."/>
            <person name="Markow T.A."/>
            <person name="Kaufman T.C."/>
            <person name="Kellis M."/>
            <person name="Gelbart W."/>
            <person name="Iyer V.N."/>
            <person name="Pollard D.A."/>
            <person name="Sackton T.B."/>
            <person name="Larracuente A.M."/>
            <person name="Singh N.D."/>
            <person name="Abad J.P."/>
            <person name="Abt D.N."/>
            <person name="Adryan B."/>
            <person name="Aguade M."/>
            <person name="Akashi H."/>
            <person name="Anderson W.W."/>
            <person name="Aquadro C.F."/>
            <person name="Ardell D.H."/>
            <person name="Arguello R."/>
            <person name="Artieri C.G."/>
            <person name="Barbash D.A."/>
            <person name="Barker D."/>
            <person name="Barsanti P."/>
            <person name="Batterham P."/>
            <person name="Batzoglou S."/>
            <person name="Begun D."/>
            <person name="Bhutkar A."/>
            <person name="Blanco E."/>
            <person name="Bosak S.A."/>
            <person name="Bradley R.K."/>
            <person name="Brand A.D."/>
            <person name="Brent M.R."/>
            <person name="Brooks A.N."/>
            <person name="Brown R.H."/>
            <person name="Butlin R.K."/>
            <person name="Caggese C."/>
            <person name="Calvi B.R."/>
            <person name="Bernardo de Carvalho A."/>
            <person name="Caspi A."/>
            <person name="Castrezana S."/>
            <person name="Celniker S.E."/>
            <person name="Chang J.L."/>
            <person name="Chapple C."/>
            <person name="Chatterji S."/>
            <person name="Chinwalla A."/>
            <person name="Civetta A."/>
            <person name="Clifton S.W."/>
            <person name="Comeron J.M."/>
            <person name="Costello J.C."/>
            <person name="Coyne J.A."/>
            <person name="Daub J."/>
            <person name="David R.G."/>
            <person name="Delcher A.L."/>
            <person name="Delehaunty K."/>
            <person name="Do C.B."/>
            <person name="Ebling H."/>
            <person name="Edwards K."/>
            <person name="Eickbush T."/>
            <person name="Evans J.D."/>
            <person name="Filipski A."/>
            <person name="Findeiss S."/>
            <person name="Freyhult E."/>
            <person name="Fulton L."/>
            <person name="Fulton R."/>
            <person name="Garcia A.C."/>
            <person name="Gardiner A."/>
            <person name="Garfield D.A."/>
            <person name="Garvin B.E."/>
            <person name="Gibson G."/>
            <person name="Gilbert D."/>
            <person name="Gnerre S."/>
            <person name="Godfrey J."/>
            <person name="Good R."/>
            <person name="Gotea V."/>
            <person name="Gravely B."/>
            <person name="Greenberg A.J."/>
            <person name="Griffiths-Jones S."/>
            <person name="Gross S."/>
            <person name="Guigo R."/>
            <person name="Gustafson E.A."/>
            <person name="Haerty W."/>
            <person name="Hahn M.W."/>
            <person name="Halligan D.L."/>
            <person name="Halpern A.L."/>
            <person name="Halter G.M."/>
            <person name="Han M.V."/>
            <person name="Heger A."/>
            <person name="Hillier L."/>
            <person name="Hinrichs A.S."/>
            <person name="Holmes I."/>
            <person name="Hoskins R.A."/>
            <person name="Hubisz M.J."/>
            <person name="Hultmark D."/>
            <person name="Huntley M.A."/>
            <person name="Jaffe D.B."/>
            <person name="Jagadeeshan S."/>
            <person name="Jeck W.R."/>
            <person name="Johnson J."/>
            <person name="Jones C.D."/>
            <person name="Jordan W.C."/>
            <person name="Karpen G.H."/>
            <person name="Kataoka E."/>
            <person name="Keightley P.D."/>
            <person name="Kheradpour P."/>
            <person name="Kirkness E.F."/>
            <person name="Koerich L.B."/>
            <person name="Kristiansen K."/>
            <person name="Kudrna D."/>
            <person name="Kulathinal R.J."/>
            <person name="Kumar S."/>
            <person name="Kwok R."/>
            <person name="Lander E."/>
            <person name="Langley C.H."/>
            <person name="Lapoint R."/>
            <person name="Lazzaro B.P."/>
            <person name="Lee S.J."/>
            <person name="Levesque L."/>
            <person name="Li R."/>
            <person name="Lin C.F."/>
            <person name="Lin M.F."/>
            <person name="Lindblad-Toh K."/>
            <person name="Llopart A."/>
            <person name="Long M."/>
            <person name="Low L."/>
            <person name="Lozovsky E."/>
            <person name="Lu J."/>
            <person name="Luo M."/>
            <person name="Machado C.A."/>
            <person name="Makalowski W."/>
            <person name="Marzo M."/>
            <person name="Matsuda M."/>
            <person name="Matzkin L."/>
            <person name="McAllister B."/>
            <person name="McBride C.S."/>
            <person name="McKernan B."/>
            <person name="McKernan K."/>
            <person name="Mendez-Lago M."/>
            <person name="Minx P."/>
            <person name="Mollenhauer M.U."/>
            <person name="Montooth K."/>
            <person name="Mount S.M."/>
            <person name="Mu X."/>
            <person name="Myers E."/>
            <person name="Negre B."/>
            <person name="Newfeld S."/>
            <person name="Nielsen R."/>
            <person name="Noor M.A."/>
            <person name="O'Grady P."/>
            <person name="Pachter L."/>
            <person name="Papaceit M."/>
            <person name="Parisi M.J."/>
            <person name="Parisi M."/>
            <person name="Parts L."/>
            <person name="Pedersen J.S."/>
            <person name="Pesole G."/>
            <person name="Phillippy A.M."/>
            <person name="Ponting C.P."/>
            <person name="Pop M."/>
            <person name="Porcelli D."/>
            <person name="Powell J.R."/>
            <person name="Prohaska S."/>
            <person name="Pruitt K."/>
            <person name="Puig M."/>
            <person name="Quesneville H."/>
            <person name="Ram K.R."/>
            <person name="Rand D."/>
            <person name="Rasmussen M.D."/>
            <person name="Reed L.K."/>
            <person name="Reenan R."/>
            <person name="Reily A."/>
            <person name="Remington K.A."/>
            <person name="Rieger T.T."/>
            <person name="Ritchie M.G."/>
            <person name="Robin C."/>
            <person name="Rogers Y.H."/>
            <person name="Rohde C."/>
            <person name="Rozas J."/>
            <person name="Rubenfield M.J."/>
            <person name="Ruiz A."/>
            <person name="Russo S."/>
            <person name="Salzberg S.L."/>
            <person name="Sanchez-Gracia A."/>
            <person name="Saranga D.J."/>
            <person name="Sato H."/>
            <person name="Schaeffer S.W."/>
            <person name="Schatz M.C."/>
            <person name="Schlenke T."/>
            <person name="Schwartz R."/>
            <person name="Segarra C."/>
            <person name="Singh R.S."/>
            <person name="Sirot L."/>
            <person name="Sirota M."/>
            <person name="Sisneros N.B."/>
            <person name="Smith C.D."/>
            <person name="Smith T.F."/>
            <person name="Spieth J."/>
            <person name="Stage D.E."/>
            <person name="Stark A."/>
            <person name="Stephan W."/>
            <person name="Strausberg R.L."/>
            <person name="Strempel S."/>
            <person name="Sturgill D."/>
            <person name="Sutton G."/>
            <person name="Sutton G.G."/>
            <person name="Tao W."/>
            <person name="Teichmann S."/>
            <person name="Tobari Y.N."/>
            <person name="Tomimura Y."/>
            <person name="Tsolas J.M."/>
            <person name="Valente V.L."/>
            <person name="Venter E."/>
            <person name="Venter J.C."/>
            <person name="Vicario S."/>
            <person name="Vieira F.G."/>
            <person name="Vilella A.J."/>
            <person name="Villasante A."/>
            <person name="Walenz B."/>
            <person name="Wang J."/>
            <person name="Wasserman M."/>
            <person name="Watts T."/>
            <person name="Wilson D."/>
            <person name="Wilson R.K."/>
            <person name="Wing R.A."/>
            <person name="Wolfner M.F."/>
            <person name="Wong A."/>
            <person name="Wong G.K."/>
            <person name="Wu C.I."/>
            <person name="Wu G."/>
            <person name="Yamamoto D."/>
            <person name="Yang H.P."/>
            <person name="Yang S.P."/>
            <person name="Yorke J.A."/>
            <person name="Yoshida K."/>
            <person name="Zdobnov E."/>
            <person name="Zhang P."/>
            <person name="Zhang Y."/>
            <person name="Zimin A.V."/>
            <person name="Baldwin J."/>
            <person name="Abdouelleil A."/>
            <person name="Abdulkadir J."/>
            <person name="Abebe A."/>
            <person name="Abera B."/>
            <person name="Abreu J."/>
            <person name="Acer S.C."/>
            <person name="Aftuck L."/>
            <person name="Alexander A."/>
            <person name="An P."/>
            <person name="Anderson E."/>
            <person name="Anderson S."/>
            <person name="Arachi H."/>
            <person name="Azer M."/>
            <person name="Bachantsang P."/>
            <person name="Barry A."/>
            <person name="Bayul T."/>
            <person name="Berlin A."/>
            <person name="Bessette D."/>
            <person name="Bloom T."/>
            <person name="Blye J."/>
            <person name="Boguslavskiy L."/>
            <person name="Bonnet C."/>
            <person name="Boukhgalter B."/>
            <person name="Bourzgui I."/>
            <person name="Brown A."/>
            <person name="Cahill P."/>
            <person name="Channer S."/>
            <person name="Cheshatsang Y."/>
            <person name="Chuda L."/>
            <person name="Citroen M."/>
            <person name="Collymore A."/>
            <person name="Cooke P."/>
            <person name="Costello M."/>
            <person name="D'Aco K."/>
            <person name="Daza R."/>
            <person name="De Haan G."/>
            <person name="DeGray S."/>
            <person name="DeMaso C."/>
            <person name="Dhargay N."/>
            <person name="Dooley K."/>
            <person name="Dooley E."/>
            <person name="Doricent M."/>
            <person name="Dorje P."/>
            <person name="Dorjee K."/>
            <person name="Dupes A."/>
            <person name="Elong R."/>
            <person name="Falk J."/>
            <person name="Farina A."/>
            <person name="Faro S."/>
            <person name="Ferguson D."/>
            <person name="Fisher S."/>
            <person name="Foley C.D."/>
            <person name="Franke A."/>
            <person name="Friedrich D."/>
            <person name="Gadbois L."/>
            <person name="Gearin G."/>
            <person name="Gearin C.R."/>
            <person name="Giannoukos G."/>
            <person name="Goode T."/>
            <person name="Graham J."/>
            <person name="Grandbois E."/>
            <person name="Grewal S."/>
            <person name="Gyaltsen K."/>
            <person name="Hafez N."/>
            <person name="Hagos B."/>
            <person name="Hall J."/>
            <person name="Henson C."/>
            <person name="Hollinger A."/>
            <person name="Honan T."/>
            <person name="Huard M.D."/>
            <person name="Hughes L."/>
            <person name="Hurhula B."/>
            <person name="Husby M.E."/>
            <person name="Kamat A."/>
            <person name="Kanga B."/>
            <person name="Kashin S."/>
            <person name="Khazanovich D."/>
            <person name="Kisner P."/>
            <person name="Lance K."/>
            <person name="Lara M."/>
            <person name="Lee W."/>
            <person name="Lennon N."/>
            <person name="Letendre F."/>
            <person name="LeVine R."/>
            <person name="Lipovsky A."/>
            <person name="Liu X."/>
            <person name="Liu J."/>
            <person name="Liu S."/>
            <person name="Lokyitsang T."/>
            <person name="Lokyitsang Y."/>
            <person name="Lubonja R."/>
            <person name="Lui A."/>
            <person name="MacDonald P."/>
            <person name="Magnisalis V."/>
            <person name="Maru K."/>
            <person name="Matthews C."/>
            <person name="McCusker W."/>
            <person name="McDonough S."/>
            <person name="Mehta T."/>
            <person name="Meldrim J."/>
            <person name="Meneus L."/>
            <person name="Mihai O."/>
            <person name="Mihalev A."/>
            <person name="Mihova T."/>
            <person name="Mittelman R."/>
            <person name="Mlenga V."/>
            <person name="Montmayeur A."/>
            <person name="Mulrain L."/>
            <person name="Navidi A."/>
            <person name="Naylor J."/>
            <person name="Negash T."/>
            <person name="Nguyen T."/>
            <person name="Nguyen N."/>
            <person name="Nicol R."/>
            <person name="Norbu C."/>
            <person name="Norbu N."/>
            <person name="Novod N."/>
            <person name="O'Neill B."/>
            <person name="Osman S."/>
            <person name="Markiewicz E."/>
            <person name="Oyono O.L."/>
            <person name="Patti C."/>
            <person name="Phunkhang P."/>
            <person name="Pierre F."/>
            <person name="Priest M."/>
            <person name="Raghuraman S."/>
            <person name="Rege F."/>
            <person name="Reyes R."/>
            <person name="Rise C."/>
            <person name="Rogov P."/>
            <person name="Ross K."/>
            <person name="Ryan E."/>
            <person name="Settipalli S."/>
            <person name="Shea T."/>
            <person name="Sherpa N."/>
            <person name="Shi L."/>
            <person name="Shih D."/>
            <person name="Sparrow T."/>
            <person name="Spaulding J."/>
            <person name="Stalker J."/>
            <person name="Stange-Thomann N."/>
            <person name="Stavropoulos S."/>
            <person name="Stone C."/>
            <person name="Strader C."/>
            <person name="Tesfaye S."/>
            <person name="Thomson T."/>
            <person name="Thoulutsang Y."/>
            <person name="Thoulutsang D."/>
            <person name="Topham K."/>
            <person name="Topping I."/>
            <person name="Tsamla T."/>
            <person name="Vassiliev H."/>
            <person name="Vo A."/>
            <person name="Wangchuk T."/>
            <person name="Wangdi T."/>
            <person name="Weiand M."/>
            <person name="Wilkinson J."/>
            <person name="Wilson A."/>
            <person name="Yadav S."/>
            <person name="Young G."/>
            <person name="Yu Q."/>
            <person name="Zembek L."/>
            <person name="Zhong D."/>
            <person name="Zimmer A."/>
            <person name="Zwirko Z."/>
            <person name="Jaffe D.B."/>
            <person name="Alvarez P."/>
            <person name="Brockman W."/>
            <person name="Butler J."/>
            <person name="Chin C."/>
            <person name="Gnerre S."/>
            <person name="Grabherr M."/>
            <person name="Kleber M."/>
            <person name="Mauceli E."/>
            <person name="MacCallum I."/>
        </authorList>
    </citation>
    <scope>NUCLEOTIDE SEQUENCE [LARGE SCALE GENOMIC DNA]</scope>
    <source>
        <strain evidence="22">Tucson 15287-2541.00</strain>
    </source>
</reference>
<dbReference type="InterPro" id="IPR017964">
    <property type="entry name" value="DNA-dir_DNA_pol_B_CS"/>
</dbReference>
<dbReference type="CDD" id="cd05534">
    <property type="entry name" value="POLBc_zeta"/>
    <property type="match status" value="1"/>
</dbReference>
<accession>B4J4Y3</accession>
<dbReference type="eggNOG" id="KOG0968">
    <property type="taxonomic scope" value="Eukaryota"/>
</dbReference>
<feature type="compositionally biased region" description="Low complexity" evidence="15">
    <location>
        <begin position="851"/>
        <end position="864"/>
    </location>
</feature>
<dbReference type="PhylomeDB" id="B4J4Y3"/>
<evidence type="ECO:0000259" key="18">
    <source>
        <dbReference type="Pfam" id="PF14260"/>
    </source>
</evidence>
<keyword evidence="8" id="KW-0227">DNA damage</keyword>
<dbReference type="GO" id="GO:0003887">
    <property type="term" value="F:DNA-directed DNA polymerase activity"/>
    <property type="evidence" value="ECO:0007669"/>
    <property type="project" value="UniProtKB-KW"/>
</dbReference>
<keyword evidence="13" id="KW-0234">DNA repair</keyword>
<comment type="catalytic activity">
    <reaction evidence="14">
        <text>DNA(n) + a 2'-deoxyribonucleoside 5'-triphosphate = DNA(n+1) + diphosphate</text>
        <dbReference type="Rhea" id="RHEA:22508"/>
        <dbReference type="Rhea" id="RHEA-COMP:17339"/>
        <dbReference type="Rhea" id="RHEA-COMP:17340"/>
        <dbReference type="ChEBI" id="CHEBI:33019"/>
        <dbReference type="ChEBI" id="CHEBI:61560"/>
        <dbReference type="ChEBI" id="CHEBI:173112"/>
        <dbReference type="EC" id="2.7.7.7"/>
    </reaction>
</comment>
<evidence type="ECO:0000313" key="22">
    <source>
        <dbReference type="Proteomes" id="UP000001070"/>
    </source>
</evidence>
<dbReference type="InterPro" id="IPR042087">
    <property type="entry name" value="DNA_pol_B_thumb"/>
</dbReference>
<evidence type="ECO:0000259" key="16">
    <source>
        <dbReference type="Pfam" id="PF00136"/>
    </source>
</evidence>
<dbReference type="Pfam" id="PF24055">
    <property type="entry name" value="POL3_N"/>
    <property type="match status" value="1"/>
</dbReference>
<dbReference type="PRINTS" id="PR00106">
    <property type="entry name" value="DNAPOLB"/>
</dbReference>
<dbReference type="Gene3D" id="3.30.342.10">
    <property type="entry name" value="DNA Polymerase, chain B, domain 1"/>
    <property type="match status" value="1"/>
</dbReference>
<dbReference type="InterPro" id="IPR006134">
    <property type="entry name" value="DNA-dir_DNA_pol_B_multi_dom"/>
</dbReference>
<evidence type="ECO:0000256" key="10">
    <source>
        <dbReference type="ARBA" id="ARBA00022932"/>
    </source>
</evidence>
<dbReference type="Proteomes" id="UP000001070">
    <property type="component" value="Unassembled WGS sequence"/>
</dbReference>
<gene>
    <name evidence="21" type="primary">Dgri\GH20319</name>
    <name evidence="21" type="ORF">Dgri_GH20319</name>
</gene>
<dbReference type="OrthoDB" id="2414538at2759"/>
<evidence type="ECO:0000256" key="5">
    <source>
        <dbReference type="ARBA" id="ARBA00022679"/>
    </source>
</evidence>
<dbReference type="PROSITE" id="PS00116">
    <property type="entry name" value="DNA_POLYMERASE_B"/>
    <property type="match status" value="1"/>
</dbReference>
<evidence type="ECO:0000256" key="13">
    <source>
        <dbReference type="ARBA" id="ARBA00023204"/>
    </source>
</evidence>
<sequence length="2215" mass="247456">MSSIDGIYSLRLVVVDFYMEKPVFGLDPCYSELRGKEIKRVPIVRIFGANAKGQKSCMHVHGVFPYFYIPYDKRDFESVERGILQIAMHLDKAINISLGQGSSNAQHVFKIQLVKGIPFYGYHRGEHQFFKIYMFNPRFVRRAANLLQSGAILSRNFNPHESHVPYILQFMIDYNLYGMSYLHVPLEIVKFRRHTDEDAVPYADVQPQQLLDTSIVKKMACSALELDINSNFILNRFQLVTKSNATHSNPGIEAIWHDEHVRRQKLAQSLAADSQSLNELPVLQVPPTQERPNVEIAESDSFYRAALESKLLTLEQTLSTDQTISDQTQISNESHANVTLQTSAKEQRRKFNLQKLLVNCVYPEECSPEAQQQLMNASVIQNHLSGSGSLQSVVQQQSASNDEAAFLDDTLIDEQLIQSQGPVPHDATLREEDLELLDVLQQLEEQNANEPLIDLDSSLAQLSQQHKQFELTPELLDKQTAAAAAQQPISDGESDNSDEETAAGNLLDFSVALDDIDELLLKLTQSQPKPAAEPSQQLQLPQMDGADDQQLQRTPTKLRPKVQRSPPRTPTTPRSRISMQQPRTPKSKSAAKKYAPLPLTITSKSAQKNVEVAAPTVAVSAGSSVKTRLSQQLETGVRSPALTLRKKLAITELRRKTISAPPTTRETKVAQQSDEATPLRRSSRNRARDLDKTHIVCSLTPRQKNARISDIFTVTAESTASTAATSSESKKPRRSARNRTRLVMEEVPTQADPCLEVHQQNSPATATSDDEAIVSDTESDRSVLKLRKTPNLRRLRSSFRESVLAKRATPTSEKLTSPMTERKIIDSTVMQTPASNVKECLTRETPRSKRAVSAATKTPTSKTAGSLLSETSASERVMSAANQTPASSVKESLTAQTPASNVKKSLTARTPAINVKESLSSETLTSKRAVNATNQTPASNVKASPSSQTPASNVKKTTCSQTPTSKRVVSLPSQTPAYNAKDSVTNQAPASETPTSLFRPMKQTQTECANEASDSPQCSPLSSASNTPELMKSFYEHSLVINSPSVFSDDLSSPQLPAQSKIVSKPCASSSRSGDPNVIVIAPLELPPSYEEVLHSCHKLDIPEHVFQQPFYSNPADVSKMTEVGFLVLRIPGNKLSDLEAFQSSVLDSKRGLAAWRRRQLVGIGGAAMLQRYRSEEQLRTYFSTEQRLVIEPAMSPPTKQDAKIWLKARQLLKDEKERVLTTDVDSPIKIKRQKITMMLNEDDCVASGEEDLELSCSGLTLTPMTPQLTGSVKQLAKGTPLSSKGRSSRRGTKLQFQAAQDEAPVSSQSSEQSVASSAALDALERSSFVRQLESVSSNGRNSNELSFGLSHATLDNTFGFKVNLENLQQAKADIECNYLTTMTLEVFVPTREELQPDPLHDEIRCLFYAIEHSVPTSADAVESLPSKSCGYIIVNDAQDLLAEGRHHGLDADIQVQVVQSEAQAFEALLALCARWDADIYAGYEIEMSSWGYIIERAKHLCFNIAPLLSRVPTQKVRDFVDEDREQFTDLDVEMKLCGRILLDVWRLMRSEIALTSYTFENVIYHILHKRCPWHSARSLSDWFASPCTRWIVLEYYLERVRGTLALLDQLDLLGRTSEMAKLIGIQFYEVLSRGSQFRVESMMLRIAKPRNLVPLSPSVQQRAHMRAPEYLALIMEPESRFYADPLIVLDFQSLYPSMIIGYNYCFSTCLGRVEHLGSSGTFEFGASQLRVSRQLLQQLLERNLVTVSPCGVVFVKREVREGILPRMLTEILDTRQMVKQSMKLHRDNSALQRVLHSRQLGLKLMANVTYGYTAANFSGRMPAVEVGDSVVSKGRETLERAIKLVERNEKWKVRVVYGDTDSMFVLVPGRSRAEAFRIGEEIVQAVTELNPHPVKLKLEKVYQPCMLQTKKRYVGYMYETADQQQPVYEAKGIETVRRDGCPAVAKMLEKVLRLLFETADVSQIKQYVCRQFTKLLSGRANLQDLIFAKEFRGLNGYKPTACVPALEMTRKWMQKDPRRVPRRGERVPFCIVNGPPGMQLIRLVRSPHELLGNEGYKVNAIYYITKAIIPPLNRCLLLIGADVNDWFSNLPRKLLITPALSTAGELMNRGSAKSTISQYFSTTNCIIECGRQTKAGICTDCASNASKCVVTLQAKLAQLERGYWLTQKICQACCGRLGELQCGSLDCPVLYVLEVKRRDMQQMPHIRKQLEERF</sequence>
<evidence type="ECO:0000259" key="19">
    <source>
        <dbReference type="Pfam" id="PF24055"/>
    </source>
</evidence>
<dbReference type="FunFam" id="1.10.132.60:FF:000005">
    <property type="entry name" value="Putative DNA polymerase zeta catalytic subunit"/>
    <property type="match status" value="1"/>
</dbReference>